<accession>A0ABU3W041</accession>
<dbReference type="InterPro" id="IPR018060">
    <property type="entry name" value="HTH_AraC"/>
</dbReference>
<dbReference type="CDD" id="cd03138">
    <property type="entry name" value="GATase1_AraC_2"/>
    <property type="match status" value="1"/>
</dbReference>
<dbReference type="InterPro" id="IPR029062">
    <property type="entry name" value="Class_I_gatase-like"/>
</dbReference>
<keyword evidence="2" id="KW-0238">DNA-binding</keyword>
<dbReference type="PRINTS" id="PR00032">
    <property type="entry name" value="HTHARAC"/>
</dbReference>
<evidence type="ECO:0000256" key="1">
    <source>
        <dbReference type="ARBA" id="ARBA00023015"/>
    </source>
</evidence>
<gene>
    <name evidence="5" type="ORF">RYS15_14560</name>
</gene>
<dbReference type="PANTHER" id="PTHR43130">
    <property type="entry name" value="ARAC-FAMILY TRANSCRIPTIONAL REGULATOR"/>
    <property type="match status" value="1"/>
</dbReference>
<dbReference type="PANTHER" id="PTHR43130:SF11">
    <property type="entry name" value="TRANSCRIPTIONAL REGULATORY PROTEIN"/>
    <property type="match status" value="1"/>
</dbReference>
<reference evidence="5 6" key="1">
    <citation type="submission" date="2023-10" db="EMBL/GenBank/DDBJ databases">
        <title>Characteristics and mechanism of a salt-tolerant marine origin heterotrophic nitrifying- aerobic denitrifying bacteria Marinobacter xestospongiae HN1.</title>
        <authorList>
            <person name="Qi R."/>
        </authorList>
    </citation>
    <scope>NUCLEOTIDE SEQUENCE [LARGE SCALE GENOMIC DNA]</scope>
    <source>
        <strain evidence="5 6">HN1</strain>
    </source>
</reference>
<dbReference type="Proteomes" id="UP001269819">
    <property type="component" value="Unassembled WGS sequence"/>
</dbReference>
<dbReference type="RefSeq" id="WP_316974379.1">
    <property type="nucleotide sequence ID" value="NZ_JAWIIJ010000009.1"/>
</dbReference>
<comment type="caution">
    <text evidence="5">The sequence shown here is derived from an EMBL/GenBank/DDBJ whole genome shotgun (WGS) entry which is preliminary data.</text>
</comment>
<dbReference type="SUPFAM" id="SSF46689">
    <property type="entry name" value="Homeodomain-like"/>
    <property type="match status" value="2"/>
</dbReference>
<evidence type="ECO:0000256" key="2">
    <source>
        <dbReference type="ARBA" id="ARBA00023125"/>
    </source>
</evidence>
<dbReference type="PROSITE" id="PS00041">
    <property type="entry name" value="HTH_ARAC_FAMILY_1"/>
    <property type="match status" value="1"/>
</dbReference>
<dbReference type="SMART" id="SM00342">
    <property type="entry name" value="HTH_ARAC"/>
    <property type="match status" value="1"/>
</dbReference>
<dbReference type="InterPro" id="IPR002818">
    <property type="entry name" value="DJ-1/PfpI"/>
</dbReference>
<dbReference type="Pfam" id="PF12833">
    <property type="entry name" value="HTH_18"/>
    <property type="match status" value="1"/>
</dbReference>
<dbReference type="InterPro" id="IPR009057">
    <property type="entry name" value="Homeodomain-like_sf"/>
</dbReference>
<sequence length="334" mass="37630">MEPRTESGAVVILAFDGSMEMSVALARDIFYAGAVARRHQSLPGQSEKRVLVASETGEAVTTFNGSLLQPDCGIDELDAPELIIVSGIWDGVETVVEKYRKTVEWLRSQSETGARIACLHTGTFLLAETGLLDGKAATIYWRMVDLFRKRYPKVILQPEKNLTVSENLYCSSGVFSGFEMAMYLIEKLWGMHVASRVSRHFMMDAPKPSPEFQLAMNAKKQHGDRKVKLAQEWIENNFSSNFLLEELADKLGLSLRSLRRRFKEATGETPMQYLQDVRLETAKQLLTSDVLSVDQVGYRVGYDDRSYFSRLFKQKTKLSPGEFRKAAMMVGQDA</sequence>
<dbReference type="Gene3D" id="1.10.10.60">
    <property type="entry name" value="Homeodomain-like"/>
    <property type="match status" value="2"/>
</dbReference>
<evidence type="ECO:0000256" key="3">
    <source>
        <dbReference type="ARBA" id="ARBA00023163"/>
    </source>
</evidence>
<dbReference type="EMBL" id="JAWIIJ010000009">
    <property type="protein sequence ID" value="MDV2079908.1"/>
    <property type="molecule type" value="Genomic_DNA"/>
</dbReference>
<evidence type="ECO:0000259" key="4">
    <source>
        <dbReference type="PROSITE" id="PS01124"/>
    </source>
</evidence>
<dbReference type="InterPro" id="IPR052158">
    <property type="entry name" value="INH-QAR"/>
</dbReference>
<dbReference type="SUPFAM" id="SSF52317">
    <property type="entry name" value="Class I glutamine amidotransferase-like"/>
    <property type="match status" value="1"/>
</dbReference>
<dbReference type="InterPro" id="IPR020449">
    <property type="entry name" value="Tscrpt_reg_AraC-type_HTH"/>
</dbReference>
<proteinExistence type="predicted"/>
<dbReference type="Gene3D" id="3.40.50.880">
    <property type="match status" value="1"/>
</dbReference>
<evidence type="ECO:0000313" key="5">
    <source>
        <dbReference type="EMBL" id="MDV2079908.1"/>
    </source>
</evidence>
<evidence type="ECO:0000313" key="6">
    <source>
        <dbReference type="Proteomes" id="UP001269819"/>
    </source>
</evidence>
<protein>
    <submittedName>
        <fullName evidence="5">Helix-turn-helix domain-containing protein</fullName>
    </submittedName>
</protein>
<dbReference type="Pfam" id="PF01965">
    <property type="entry name" value="DJ-1_PfpI"/>
    <property type="match status" value="1"/>
</dbReference>
<name>A0ABU3W041_9GAMM</name>
<dbReference type="PROSITE" id="PS01124">
    <property type="entry name" value="HTH_ARAC_FAMILY_2"/>
    <property type="match status" value="1"/>
</dbReference>
<keyword evidence="6" id="KW-1185">Reference proteome</keyword>
<keyword evidence="3" id="KW-0804">Transcription</keyword>
<feature type="domain" description="HTH araC/xylS-type" evidence="4">
    <location>
        <begin position="228"/>
        <end position="326"/>
    </location>
</feature>
<dbReference type="InterPro" id="IPR018062">
    <property type="entry name" value="HTH_AraC-typ_CS"/>
</dbReference>
<keyword evidence="1" id="KW-0805">Transcription regulation</keyword>
<organism evidence="5 6">
    <name type="scientific">Marinobacter xestospongiae</name>
    <dbReference type="NCBI Taxonomy" id="994319"/>
    <lineage>
        <taxon>Bacteria</taxon>
        <taxon>Pseudomonadati</taxon>
        <taxon>Pseudomonadota</taxon>
        <taxon>Gammaproteobacteria</taxon>
        <taxon>Pseudomonadales</taxon>
        <taxon>Marinobacteraceae</taxon>
        <taxon>Marinobacter</taxon>
    </lineage>
</organism>